<name>A0AA96CZ36_9BACT</name>
<organism evidence="2">
    <name type="scientific">Arcobacter sp. AZ-2023</name>
    <dbReference type="NCBI Taxonomy" id="3074453"/>
    <lineage>
        <taxon>Bacteria</taxon>
        <taxon>Pseudomonadati</taxon>
        <taxon>Campylobacterota</taxon>
        <taxon>Epsilonproteobacteria</taxon>
        <taxon>Campylobacterales</taxon>
        <taxon>Arcobacteraceae</taxon>
        <taxon>Arcobacter</taxon>
    </lineage>
</organism>
<evidence type="ECO:0008006" key="3">
    <source>
        <dbReference type="Google" id="ProtNLM"/>
    </source>
</evidence>
<gene>
    <name evidence="2" type="ORF">RJG54_02835</name>
</gene>
<feature type="signal peptide" evidence="1">
    <location>
        <begin position="1"/>
        <end position="19"/>
    </location>
</feature>
<evidence type="ECO:0000313" key="2">
    <source>
        <dbReference type="EMBL" id="WNL17339.1"/>
    </source>
</evidence>
<reference evidence="2" key="1">
    <citation type="submission" date="2023-09" db="EMBL/GenBank/DDBJ databases">
        <title>Arcobacter tbilisiensis sp. nov. isolated from chicken meat in Tbilisi, Georgia.</title>
        <authorList>
            <person name="Matthias R."/>
            <person name="Zautner A.E."/>
        </authorList>
    </citation>
    <scope>NUCLEOTIDE SEQUENCE</scope>
    <source>
        <strain evidence="2">LEO 107</strain>
    </source>
</reference>
<accession>A0AA96CZ36</accession>
<proteinExistence type="predicted"/>
<keyword evidence="1" id="KW-0732">Signal</keyword>
<evidence type="ECO:0000256" key="1">
    <source>
        <dbReference type="SAM" id="SignalP"/>
    </source>
</evidence>
<feature type="chain" id="PRO_5041652226" description="Flagella basal body P-ring formation protein FlgA" evidence="1">
    <location>
        <begin position="20"/>
        <end position="50"/>
    </location>
</feature>
<dbReference type="EMBL" id="CP134846">
    <property type="protein sequence ID" value="WNL17339.1"/>
    <property type="molecule type" value="Genomic_DNA"/>
</dbReference>
<protein>
    <recommendedName>
        <fullName evidence="3">Flagella basal body P-ring formation protein FlgA</fullName>
    </recommendedName>
</protein>
<dbReference type="AlphaFoldDB" id="A0AA96CZ36"/>
<sequence>MKWFLNLFFLLFFSVQSFANDYIDVNFTNLKLDEFIKIVSKVSNKNILCE</sequence>